<keyword evidence="1" id="KW-0732">Signal</keyword>
<reference evidence="2" key="1">
    <citation type="submission" date="2016-04" db="EMBL/GenBank/DDBJ databases">
        <authorList>
            <person name="Evans L.H."/>
            <person name="Alamgir A."/>
            <person name="Owens N."/>
            <person name="Weber N.D."/>
            <person name="Virtaneva K."/>
            <person name="Barbian K."/>
            <person name="Babar A."/>
            <person name="Rosenke K."/>
        </authorList>
    </citation>
    <scope>NUCLEOTIDE SEQUENCE</scope>
    <source>
        <strain evidence="2">86-2</strain>
    </source>
</reference>
<evidence type="ECO:0008006" key="3">
    <source>
        <dbReference type="Google" id="ProtNLM"/>
    </source>
</evidence>
<dbReference type="AlphaFoldDB" id="A0A212JNQ6"/>
<dbReference type="SUPFAM" id="SSF50969">
    <property type="entry name" value="YVTN repeat-like/Quinoprotein amine dehydrogenase"/>
    <property type="match status" value="1"/>
</dbReference>
<gene>
    <name evidence="2" type="ORF">KL86DYS2_11942</name>
</gene>
<organism evidence="2">
    <name type="scientific">uncultured Dysgonomonas sp</name>
    <dbReference type="NCBI Taxonomy" id="206096"/>
    <lineage>
        <taxon>Bacteria</taxon>
        <taxon>Pseudomonadati</taxon>
        <taxon>Bacteroidota</taxon>
        <taxon>Bacteroidia</taxon>
        <taxon>Bacteroidales</taxon>
        <taxon>Dysgonomonadaceae</taxon>
        <taxon>Dysgonomonas</taxon>
        <taxon>environmental samples</taxon>
    </lineage>
</organism>
<dbReference type="InterPro" id="IPR015943">
    <property type="entry name" value="WD40/YVTN_repeat-like_dom_sf"/>
</dbReference>
<sequence length="536" mass="58606">MMKKYFIICIFLLSAMSANAQREGTWWHFGYNVGFDFTEVFNGNATYPKAICNAPLRQGEGVFSISDKNGNWLMSSDGKYVYTPGSIKGATFPLPTNSADGDFSINKNNILFGNSSATQSGIMCPVPGEPSLYYIFTIDDKQSNPRKGINYSIIDLAANNGIGELVTGKINKSVTYGYQKNSLTERYTAANVMENITLTPSSDGNYWLVSIFGSHFHAWKVTKDGVSDTPVLSLSSYEFASTTSSNSYRGGLGHIRISADGTRIAYAIDQASNTTPVGVFGTAFFNNSTGEVTSSKHATKNIAAYGVEFSPSNEWLYLTNMGSAGFIKFSDLANGSMNNYRNMITTGEFNAVMGPKGIMYMIVRGSSTLYTIDDPNNPDTAVPANTYKAHPNFFACGGASVYPFNGLPNFMPSFFLVKALTGPTELCTGAEGEFIFEAEQGTSGYGAEYIEWDMGDNTKYYTGDHPLADPSTKPWPTDNLHKIKHTYTSSGIKTIRTNPYSSNGLMPDKEVTLNITVKDCVTYIYINPHLRAKIIQ</sequence>
<accession>A0A212JNQ6</accession>
<name>A0A212JNQ6_9BACT</name>
<evidence type="ECO:0000313" key="2">
    <source>
        <dbReference type="EMBL" id="SBW00955.1"/>
    </source>
</evidence>
<proteinExistence type="predicted"/>
<protein>
    <recommendedName>
        <fullName evidence="3">PKD domain-containing protein</fullName>
    </recommendedName>
</protein>
<dbReference type="EMBL" id="FLUL01000001">
    <property type="protein sequence ID" value="SBW00955.1"/>
    <property type="molecule type" value="Genomic_DNA"/>
</dbReference>
<feature type="chain" id="PRO_5012984841" description="PKD domain-containing protein" evidence="1">
    <location>
        <begin position="21"/>
        <end position="536"/>
    </location>
</feature>
<feature type="signal peptide" evidence="1">
    <location>
        <begin position="1"/>
        <end position="20"/>
    </location>
</feature>
<dbReference type="InterPro" id="IPR011044">
    <property type="entry name" value="Quino_amine_DH_bsu"/>
</dbReference>
<dbReference type="Gene3D" id="2.130.10.10">
    <property type="entry name" value="YVTN repeat-like/Quinoprotein amine dehydrogenase"/>
    <property type="match status" value="1"/>
</dbReference>
<evidence type="ECO:0000256" key="1">
    <source>
        <dbReference type="SAM" id="SignalP"/>
    </source>
</evidence>